<evidence type="ECO:0000256" key="5">
    <source>
        <dbReference type="ARBA" id="ARBA00022801"/>
    </source>
</evidence>
<protein>
    <submittedName>
        <fullName evidence="8">Penicillin-insensitive murein endopeptidase</fullName>
    </submittedName>
</protein>
<evidence type="ECO:0000256" key="7">
    <source>
        <dbReference type="ARBA" id="ARBA00023049"/>
    </source>
</evidence>
<evidence type="ECO:0000256" key="4">
    <source>
        <dbReference type="ARBA" id="ARBA00022764"/>
    </source>
</evidence>
<sequence>MRYTEETLIPQLEEFLKNIPLTPRINASTELAKIAVEYVVQNYNTFPVFTALPPSDDEFPHYTYGNPKRKFGQSEIIEVLKTVCLAYFHLTGNKLWIGDMQLEHGGRIGTHVSHKLGLDADIDVIEVGDVPNINRPLAINTAQIFLQSGATLVFYADHNVVNTVNEWALENEIKGHLSHEPDHTKHFHLRVG</sequence>
<evidence type="ECO:0000256" key="2">
    <source>
        <dbReference type="ARBA" id="ARBA00022723"/>
    </source>
</evidence>
<keyword evidence="3" id="KW-0732">Signal</keyword>
<proteinExistence type="predicted"/>
<accession>A0ABR9WJ41</accession>
<evidence type="ECO:0000256" key="3">
    <source>
        <dbReference type="ARBA" id="ARBA00022729"/>
    </source>
</evidence>
<dbReference type="SUPFAM" id="SSF55166">
    <property type="entry name" value="Hedgehog/DD-peptidase"/>
    <property type="match status" value="1"/>
</dbReference>
<dbReference type="InterPro" id="IPR009045">
    <property type="entry name" value="Zn_M74/Hedgehog-like"/>
</dbReference>
<evidence type="ECO:0000256" key="6">
    <source>
        <dbReference type="ARBA" id="ARBA00022833"/>
    </source>
</evidence>
<comment type="caution">
    <text evidence="8">The sequence shown here is derived from an EMBL/GenBank/DDBJ whole genome shotgun (WGS) entry which is preliminary data.</text>
</comment>
<name>A0ABR9WJ41_9BACT</name>
<dbReference type="InterPro" id="IPR005073">
    <property type="entry name" value="Peptidase_M74"/>
</dbReference>
<dbReference type="EMBL" id="JACYGY010000002">
    <property type="protein sequence ID" value="MBE9465521.1"/>
    <property type="molecule type" value="Genomic_DNA"/>
</dbReference>
<evidence type="ECO:0000313" key="9">
    <source>
        <dbReference type="Proteomes" id="UP000634134"/>
    </source>
</evidence>
<dbReference type="Gene3D" id="3.30.1380.10">
    <property type="match status" value="1"/>
</dbReference>
<keyword evidence="4" id="KW-0574">Periplasm</keyword>
<keyword evidence="5" id="KW-0378">Hydrolase</keyword>
<keyword evidence="1" id="KW-0645">Protease</keyword>
<organism evidence="8 9">
    <name type="scientific">Dyadobacter subterraneus</name>
    <dbReference type="NCBI Taxonomy" id="2773304"/>
    <lineage>
        <taxon>Bacteria</taxon>
        <taxon>Pseudomonadati</taxon>
        <taxon>Bacteroidota</taxon>
        <taxon>Cytophagia</taxon>
        <taxon>Cytophagales</taxon>
        <taxon>Spirosomataceae</taxon>
        <taxon>Dyadobacter</taxon>
    </lineage>
</organism>
<keyword evidence="9" id="KW-1185">Reference proteome</keyword>
<keyword evidence="6" id="KW-0862">Zinc</keyword>
<keyword evidence="7" id="KW-0482">Metalloprotease</keyword>
<evidence type="ECO:0000313" key="8">
    <source>
        <dbReference type="EMBL" id="MBE9465521.1"/>
    </source>
</evidence>
<keyword evidence="2" id="KW-0479">Metal-binding</keyword>
<dbReference type="Proteomes" id="UP000634134">
    <property type="component" value="Unassembled WGS sequence"/>
</dbReference>
<reference evidence="9" key="1">
    <citation type="submission" date="2023-07" db="EMBL/GenBank/DDBJ databases">
        <title>Dyadobacter sp. nov 'subterranea' isolated from contaminted grondwater.</title>
        <authorList>
            <person name="Szabo I."/>
            <person name="Al-Omari J."/>
            <person name="Szerdahelyi S.G."/>
            <person name="Rado J."/>
        </authorList>
    </citation>
    <scope>NUCLEOTIDE SEQUENCE [LARGE SCALE GENOMIC DNA]</scope>
    <source>
        <strain evidence="9">UP-52</strain>
    </source>
</reference>
<dbReference type="Pfam" id="PF03411">
    <property type="entry name" value="Peptidase_M74"/>
    <property type="match status" value="1"/>
</dbReference>
<gene>
    <name evidence="8" type="ORF">IEE83_26870</name>
</gene>
<evidence type="ECO:0000256" key="1">
    <source>
        <dbReference type="ARBA" id="ARBA00022670"/>
    </source>
</evidence>